<accession>A0ABP9P1F0</accession>
<dbReference type="Gene3D" id="3.10.180.10">
    <property type="entry name" value="2,3-Dihydroxybiphenyl 1,2-Dioxygenase, domain 1"/>
    <property type="match status" value="1"/>
</dbReference>
<dbReference type="Pfam" id="PF00903">
    <property type="entry name" value="Glyoxalase"/>
    <property type="match status" value="1"/>
</dbReference>
<name>A0ABP9P1F0_9BACT</name>
<dbReference type="PANTHER" id="PTHR35006">
    <property type="entry name" value="GLYOXALASE FAMILY PROTEIN (AFU_ORTHOLOGUE AFUA_5G14830)"/>
    <property type="match status" value="1"/>
</dbReference>
<keyword evidence="3" id="KW-1185">Reference proteome</keyword>
<organism evidence="2 3">
    <name type="scientific">Prosthecobacter algae</name>
    <dbReference type="NCBI Taxonomy" id="1144682"/>
    <lineage>
        <taxon>Bacteria</taxon>
        <taxon>Pseudomonadati</taxon>
        <taxon>Verrucomicrobiota</taxon>
        <taxon>Verrucomicrobiia</taxon>
        <taxon>Verrucomicrobiales</taxon>
        <taxon>Verrucomicrobiaceae</taxon>
        <taxon>Prosthecobacter</taxon>
    </lineage>
</organism>
<dbReference type="RefSeq" id="WP_425571996.1">
    <property type="nucleotide sequence ID" value="NZ_BAABIA010000003.1"/>
</dbReference>
<dbReference type="PANTHER" id="PTHR35006:SF4">
    <property type="entry name" value="BLR7706 PROTEIN"/>
    <property type="match status" value="1"/>
</dbReference>
<dbReference type="InterPro" id="IPR004360">
    <property type="entry name" value="Glyas_Fos-R_dOase_dom"/>
</dbReference>
<comment type="caution">
    <text evidence="2">The sequence shown here is derived from an EMBL/GenBank/DDBJ whole genome shotgun (WGS) entry which is preliminary data.</text>
</comment>
<sequence length="99" mass="10281">MLHHLSFCVSDLARSSAFYDAVLGALGYVQVWADDTAVGYGVVGGEDQFAIKLRPGPVTVPKSGFHVAFVAASREAVVNFHAEALRHGGAGQRGAGAVP</sequence>
<proteinExistence type="predicted"/>
<feature type="domain" description="Glyoxalase/fosfomycin resistance/dioxygenase" evidence="1">
    <location>
        <begin position="2"/>
        <end position="95"/>
    </location>
</feature>
<reference evidence="3" key="1">
    <citation type="journal article" date="2019" name="Int. J. Syst. Evol. Microbiol.">
        <title>The Global Catalogue of Microorganisms (GCM) 10K type strain sequencing project: providing services to taxonomists for standard genome sequencing and annotation.</title>
        <authorList>
            <consortium name="The Broad Institute Genomics Platform"/>
            <consortium name="The Broad Institute Genome Sequencing Center for Infectious Disease"/>
            <person name="Wu L."/>
            <person name="Ma J."/>
        </authorList>
    </citation>
    <scope>NUCLEOTIDE SEQUENCE [LARGE SCALE GENOMIC DNA]</scope>
    <source>
        <strain evidence="3">JCM 18053</strain>
    </source>
</reference>
<evidence type="ECO:0000313" key="3">
    <source>
        <dbReference type="Proteomes" id="UP001499852"/>
    </source>
</evidence>
<dbReference type="EMBL" id="BAABIA010000003">
    <property type="protein sequence ID" value="GAA5138489.1"/>
    <property type="molecule type" value="Genomic_DNA"/>
</dbReference>
<dbReference type="Proteomes" id="UP001499852">
    <property type="component" value="Unassembled WGS sequence"/>
</dbReference>
<evidence type="ECO:0000313" key="2">
    <source>
        <dbReference type="EMBL" id="GAA5138489.1"/>
    </source>
</evidence>
<evidence type="ECO:0000259" key="1">
    <source>
        <dbReference type="Pfam" id="PF00903"/>
    </source>
</evidence>
<dbReference type="SUPFAM" id="SSF54593">
    <property type="entry name" value="Glyoxalase/Bleomycin resistance protein/Dihydroxybiphenyl dioxygenase"/>
    <property type="match status" value="1"/>
</dbReference>
<dbReference type="InterPro" id="IPR029068">
    <property type="entry name" value="Glyas_Bleomycin-R_OHBP_Dase"/>
</dbReference>
<gene>
    <name evidence="2" type="ORF">GCM10023213_17350</name>
</gene>
<protein>
    <recommendedName>
        <fullName evidence="1">Glyoxalase/fosfomycin resistance/dioxygenase domain-containing protein</fullName>
    </recommendedName>
</protein>